<proteinExistence type="inferred from homology"/>
<dbReference type="InterPro" id="IPR020006">
    <property type="entry name" value="FlhF"/>
</dbReference>
<organism evidence="17 18">
    <name type="scientific">Halalkalibacter nanhaiisediminis</name>
    <dbReference type="NCBI Taxonomy" id="688079"/>
    <lineage>
        <taxon>Bacteria</taxon>
        <taxon>Bacillati</taxon>
        <taxon>Bacillota</taxon>
        <taxon>Bacilli</taxon>
        <taxon>Bacillales</taxon>
        <taxon>Bacillaceae</taxon>
        <taxon>Halalkalibacter</taxon>
    </lineage>
</organism>
<keyword evidence="17" id="KW-0966">Cell projection</keyword>
<dbReference type="InterPro" id="IPR003593">
    <property type="entry name" value="AAA+_ATPase"/>
</dbReference>
<keyword evidence="18" id="KW-1185">Reference proteome</keyword>
<dbReference type="OrthoDB" id="9778554at2"/>
<feature type="domain" description="SRP54-type proteins GTP-binding" evidence="16">
    <location>
        <begin position="199"/>
        <end position="390"/>
    </location>
</feature>
<evidence type="ECO:0000256" key="2">
    <source>
        <dbReference type="ARBA" id="ARBA00008531"/>
    </source>
</evidence>
<evidence type="ECO:0000256" key="4">
    <source>
        <dbReference type="ARBA" id="ARBA00022448"/>
    </source>
</evidence>
<keyword evidence="10" id="KW-0472">Membrane</keyword>
<keyword evidence="5" id="KW-1003">Cell membrane</keyword>
<dbReference type="InterPro" id="IPR000897">
    <property type="entry name" value="SRP54_GTPase_dom"/>
</dbReference>
<keyword evidence="4" id="KW-0813">Transport</keyword>
<reference evidence="17 18" key="1">
    <citation type="journal article" date="2015" name="Stand. Genomic Sci.">
        <title>Genomic Encyclopedia of Bacterial and Archaeal Type Strains, Phase III: the genomes of soil and plant-associated and newly described type strains.</title>
        <authorList>
            <person name="Whitman W.B."/>
            <person name="Woyke T."/>
            <person name="Klenk H.P."/>
            <person name="Zhou Y."/>
            <person name="Lilburn T.G."/>
            <person name="Beck B.J."/>
            <person name="De Vos P."/>
            <person name="Vandamme P."/>
            <person name="Eisen J.A."/>
            <person name="Garrity G."/>
            <person name="Hugenholtz P."/>
            <person name="Kyrpides N.C."/>
        </authorList>
    </citation>
    <scope>NUCLEOTIDE SEQUENCE [LARGE SCALE GENOMIC DNA]</scope>
    <source>
        <strain evidence="17 18">CGMCC 1.10116</strain>
    </source>
</reference>
<name>A0A562QEJ0_9BACI</name>
<keyword evidence="17" id="KW-0969">Cilium</keyword>
<evidence type="ECO:0000259" key="15">
    <source>
        <dbReference type="SMART" id="SM00382"/>
    </source>
</evidence>
<evidence type="ECO:0000256" key="9">
    <source>
        <dbReference type="ARBA" id="ARBA00023134"/>
    </source>
</evidence>
<dbReference type="PANTHER" id="PTHR43134:SF3">
    <property type="entry name" value="FLAGELLAR BIOSYNTHESIS PROTEIN FLHF"/>
    <property type="match status" value="1"/>
</dbReference>
<comment type="function">
    <text evidence="12">Necessary for flagellar biosynthesis. May be involved in translocation of the flagellum.</text>
</comment>
<evidence type="ECO:0000256" key="1">
    <source>
        <dbReference type="ARBA" id="ARBA00004413"/>
    </source>
</evidence>
<dbReference type="InterPro" id="IPR027417">
    <property type="entry name" value="P-loop_NTPase"/>
</dbReference>
<evidence type="ECO:0000256" key="5">
    <source>
        <dbReference type="ARBA" id="ARBA00022475"/>
    </source>
</evidence>
<evidence type="ECO:0000256" key="12">
    <source>
        <dbReference type="ARBA" id="ARBA00025337"/>
    </source>
</evidence>
<evidence type="ECO:0000256" key="14">
    <source>
        <dbReference type="SAM" id="MobiDB-lite"/>
    </source>
</evidence>
<dbReference type="FunFam" id="3.40.50.300:FF:000695">
    <property type="entry name" value="Flagellar biosynthesis regulator FlhF"/>
    <property type="match status" value="1"/>
</dbReference>
<dbReference type="SUPFAM" id="SSF52540">
    <property type="entry name" value="P-loop containing nucleoside triphosphate hydrolases"/>
    <property type="match status" value="1"/>
</dbReference>
<evidence type="ECO:0000256" key="7">
    <source>
        <dbReference type="ARBA" id="ARBA00022795"/>
    </source>
</evidence>
<keyword evidence="17" id="KW-0282">Flagellum</keyword>
<dbReference type="GO" id="GO:0044781">
    <property type="term" value="P:bacterial-type flagellum organization"/>
    <property type="evidence" value="ECO:0007669"/>
    <property type="project" value="UniProtKB-UniRule"/>
</dbReference>
<dbReference type="Proteomes" id="UP000315711">
    <property type="component" value="Unassembled WGS sequence"/>
</dbReference>
<dbReference type="Pfam" id="PF00448">
    <property type="entry name" value="SRP54"/>
    <property type="match status" value="1"/>
</dbReference>
<feature type="domain" description="AAA+ ATPase" evidence="15">
    <location>
        <begin position="198"/>
        <end position="395"/>
    </location>
</feature>
<dbReference type="GO" id="GO:0005525">
    <property type="term" value="F:GTP binding"/>
    <property type="evidence" value="ECO:0007669"/>
    <property type="project" value="UniProtKB-UniRule"/>
</dbReference>
<keyword evidence="9" id="KW-0342">GTP-binding</keyword>
<dbReference type="GO" id="GO:0015031">
    <property type="term" value="P:protein transport"/>
    <property type="evidence" value="ECO:0007669"/>
    <property type="project" value="UniProtKB-KW"/>
</dbReference>
<dbReference type="AlphaFoldDB" id="A0A562QEJ0"/>
<dbReference type="GO" id="GO:0005047">
    <property type="term" value="F:signal recognition particle binding"/>
    <property type="evidence" value="ECO:0007669"/>
    <property type="project" value="TreeGrafter"/>
</dbReference>
<protein>
    <recommendedName>
        <fullName evidence="3 13">Flagellar biosynthesis protein FlhF</fullName>
    </recommendedName>
</protein>
<dbReference type="CDD" id="cd17873">
    <property type="entry name" value="FlhF"/>
    <property type="match status" value="1"/>
</dbReference>
<dbReference type="SMART" id="SM00382">
    <property type="entry name" value="AAA"/>
    <property type="match status" value="1"/>
</dbReference>
<evidence type="ECO:0000259" key="16">
    <source>
        <dbReference type="SMART" id="SM00962"/>
    </source>
</evidence>
<dbReference type="GO" id="GO:0003924">
    <property type="term" value="F:GTPase activity"/>
    <property type="evidence" value="ECO:0007669"/>
    <property type="project" value="UniProtKB-UniRule"/>
</dbReference>
<dbReference type="PANTHER" id="PTHR43134">
    <property type="entry name" value="SIGNAL RECOGNITION PARTICLE RECEPTOR SUBUNIT ALPHA"/>
    <property type="match status" value="1"/>
</dbReference>
<keyword evidence="7" id="KW-1005">Bacterial flagellum biogenesis</keyword>
<evidence type="ECO:0000313" key="18">
    <source>
        <dbReference type="Proteomes" id="UP000315711"/>
    </source>
</evidence>
<dbReference type="InterPro" id="IPR047040">
    <property type="entry name" value="FlhF__GTPase_dom"/>
</dbReference>
<evidence type="ECO:0000256" key="3">
    <source>
        <dbReference type="ARBA" id="ARBA00014919"/>
    </source>
</evidence>
<evidence type="ECO:0000256" key="6">
    <source>
        <dbReference type="ARBA" id="ARBA00022741"/>
    </source>
</evidence>
<dbReference type="EMBL" id="VLKZ01000007">
    <property type="protein sequence ID" value="TWI55177.1"/>
    <property type="molecule type" value="Genomic_DNA"/>
</dbReference>
<keyword evidence="8" id="KW-0653">Protein transport</keyword>
<dbReference type="RefSeq" id="WP_144450977.1">
    <property type="nucleotide sequence ID" value="NZ_VLKZ01000007.1"/>
</dbReference>
<comment type="caution">
    <text evidence="17">The sequence shown here is derived from an EMBL/GenBank/DDBJ whole genome shotgun (WGS) entry which is preliminary data.</text>
</comment>
<dbReference type="Gene3D" id="3.40.50.300">
    <property type="entry name" value="P-loop containing nucleotide triphosphate hydrolases"/>
    <property type="match status" value="1"/>
</dbReference>
<dbReference type="GO" id="GO:0006614">
    <property type="term" value="P:SRP-dependent cotranslational protein targeting to membrane"/>
    <property type="evidence" value="ECO:0007669"/>
    <property type="project" value="UniProtKB-UniRule"/>
</dbReference>
<evidence type="ECO:0000313" key="17">
    <source>
        <dbReference type="EMBL" id="TWI55177.1"/>
    </source>
</evidence>
<evidence type="ECO:0000256" key="8">
    <source>
        <dbReference type="ARBA" id="ARBA00022927"/>
    </source>
</evidence>
<dbReference type="Gene3D" id="1.20.120.1380">
    <property type="entry name" value="Flagellar FlhF biosynthesis protein, N domain"/>
    <property type="match status" value="1"/>
</dbReference>
<comment type="subcellular location">
    <subcellularLocation>
        <location evidence="1">Cell membrane</location>
        <topology evidence="1">Peripheral membrane protein</topology>
        <orientation evidence="1">Cytoplasmic side</orientation>
    </subcellularLocation>
</comment>
<dbReference type="NCBIfam" id="TIGR03499">
    <property type="entry name" value="FlhF"/>
    <property type="match status" value="1"/>
</dbReference>
<keyword evidence="6" id="KW-0547">Nucleotide-binding</keyword>
<evidence type="ECO:0000256" key="11">
    <source>
        <dbReference type="ARBA" id="ARBA00023225"/>
    </source>
</evidence>
<feature type="compositionally biased region" description="Low complexity" evidence="14">
    <location>
        <begin position="73"/>
        <end position="84"/>
    </location>
</feature>
<comment type="similarity">
    <text evidence="2">Belongs to the GTP-binding SRP family.</text>
</comment>
<evidence type="ECO:0000256" key="13">
    <source>
        <dbReference type="NCBIfam" id="TIGR03499"/>
    </source>
</evidence>
<feature type="region of interest" description="Disordered" evidence="14">
    <location>
        <begin position="63"/>
        <end position="99"/>
    </location>
</feature>
<evidence type="ECO:0000256" key="10">
    <source>
        <dbReference type="ARBA" id="ARBA00023136"/>
    </source>
</evidence>
<accession>A0A562QEJ0</accession>
<gene>
    <name evidence="17" type="ORF">IQ10_02724</name>
</gene>
<dbReference type="GO" id="GO:0005886">
    <property type="term" value="C:plasma membrane"/>
    <property type="evidence" value="ECO:0007669"/>
    <property type="project" value="UniProtKB-SubCell"/>
</dbReference>
<keyword evidence="11" id="KW-1006">Bacterial flagellum protein export</keyword>
<sequence>MKVKKFTAKTMHEAMKLIRSELGDDAVILNSKEVETGGFLGFFTKKQLEVIAAIDPVANRVSIRNQREEQKPSVSSRQVPQVSHSQKRQPVDQTIKPTTDSLRNEINQLKQLIQGLSEKNGLYGSGTLEYPEPFQQIDDHLRAQGVTESIRLNLIKHLLKNWYEQSDRERNDKEMKKELYHYLDQLLENIPMGGLTFDKQIVNIVGPTGVGKTTTIAKIAAHCVLKKQKKVALVTTDTYRIAAVEQLKTYAKILNIPLEVAYSIDDFQNAIHQFKQFDLIIVDSAGRNFRNRLYVEELSKVIDFEHYAETYLVLSLTSKYEDMKEIIHQFSLIPIEKVILTKKDETSTYGAMLNIPLELGKGVAYVTNGQNVPDDMVEAAIPYLKQCVLEVDDHE</sequence>
<dbReference type="SMART" id="SM00962">
    <property type="entry name" value="SRP54"/>
    <property type="match status" value="1"/>
</dbReference>